<dbReference type="SUPFAM" id="SSF81653">
    <property type="entry name" value="Calcium ATPase, transduction domain A"/>
    <property type="match status" value="1"/>
</dbReference>
<keyword evidence="16 23" id="KW-0472">Membrane</keyword>
<dbReference type="GO" id="GO:0008554">
    <property type="term" value="F:P-type sodium transporter activity"/>
    <property type="evidence" value="ECO:0007669"/>
    <property type="project" value="UniProtKB-EC"/>
</dbReference>
<gene>
    <name evidence="25" type="ORF">FGADI_75</name>
</gene>
<dbReference type="PRINTS" id="PR00119">
    <property type="entry name" value="CATATPASE"/>
</dbReference>
<dbReference type="InterPro" id="IPR023214">
    <property type="entry name" value="HAD_sf"/>
</dbReference>
<feature type="region of interest" description="Disordered" evidence="22">
    <location>
        <begin position="15"/>
        <end position="43"/>
    </location>
</feature>
<dbReference type="SFLD" id="SFLDG00002">
    <property type="entry name" value="C1.7:_P-type_atpase_like"/>
    <property type="match status" value="1"/>
</dbReference>
<dbReference type="InterPro" id="IPR008250">
    <property type="entry name" value="ATPase_P-typ_transduc_dom_A_sf"/>
</dbReference>
<evidence type="ECO:0000256" key="23">
    <source>
        <dbReference type="SAM" id="Phobius"/>
    </source>
</evidence>
<evidence type="ECO:0000256" key="16">
    <source>
        <dbReference type="ARBA" id="ARBA00023136"/>
    </source>
</evidence>
<feature type="transmembrane region" description="Helical" evidence="23">
    <location>
        <begin position="1029"/>
        <end position="1048"/>
    </location>
</feature>
<dbReference type="SUPFAM" id="SSF56784">
    <property type="entry name" value="HAD-like"/>
    <property type="match status" value="1"/>
</dbReference>
<dbReference type="Pfam" id="PF00690">
    <property type="entry name" value="Cation_ATPase_N"/>
    <property type="match status" value="1"/>
</dbReference>
<feature type="domain" description="Cation-transporting P-type ATPase N-terminal" evidence="24">
    <location>
        <begin position="45"/>
        <end position="119"/>
    </location>
</feature>
<dbReference type="InterPro" id="IPR001757">
    <property type="entry name" value="P_typ_ATPase"/>
</dbReference>
<keyword evidence="17" id="KW-0739">Sodium transport</keyword>
<dbReference type="FunFam" id="3.40.1110.10:FF:000039">
    <property type="entry name" value="Sodium P-type ATPase"/>
    <property type="match status" value="1"/>
</dbReference>
<dbReference type="GO" id="GO:0046872">
    <property type="term" value="F:metal ion binding"/>
    <property type="evidence" value="ECO:0007669"/>
    <property type="project" value="UniProtKB-KW"/>
</dbReference>
<keyword evidence="6 23" id="KW-0812">Transmembrane</keyword>
<dbReference type="Pfam" id="PF00122">
    <property type="entry name" value="E1-E2_ATPase"/>
    <property type="match status" value="1"/>
</dbReference>
<dbReference type="NCBIfam" id="TIGR01523">
    <property type="entry name" value="ATPase-IID_K-Na"/>
    <property type="match status" value="1"/>
</dbReference>
<keyword evidence="5" id="KW-0633">Potassium transport</keyword>
<evidence type="ECO:0000256" key="17">
    <source>
        <dbReference type="ARBA" id="ARBA00023201"/>
    </source>
</evidence>
<dbReference type="InterPro" id="IPR004014">
    <property type="entry name" value="ATPase_P-typ_cation-transptr_N"/>
</dbReference>
<evidence type="ECO:0000256" key="6">
    <source>
        <dbReference type="ARBA" id="ARBA00022692"/>
    </source>
</evidence>
<dbReference type="EC" id="7.2.2.3" evidence="19"/>
<keyword evidence="4" id="KW-1003">Cell membrane</keyword>
<comment type="catalytic activity">
    <reaction evidence="20">
        <text>K(+)(in) + ATP + H2O = K(+)(out) + ADP + phosphate + H(+)</text>
        <dbReference type="Rhea" id="RHEA:75815"/>
        <dbReference type="ChEBI" id="CHEBI:15377"/>
        <dbReference type="ChEBI" id="CHEBI:15378"/>
        <dbReference type="ChEBI" id="CHEBI:29103"/>
        <dbReference type="ChEBI" id="CHEBI:30616"/>
        <dbReference type="ChEBI" id="CHEBI:43474"/>
        <dbReference type="ChEBI" id="CHEBI:456216"/>
    </reaction>
</comment>
<dbReference type="SUPFAM" id="SSF81665">
    <property type="entry name" value="Calcium ATPase, transmembrane domain M"/>
    <property type="match status" value="1"/>
</dbReference>
<dbReference type="SMART" id="SM00831">
    <property type="entry name" value="Cation_ATPase_N"/>
    <property type="match status" value="1"/>
</dbReference>
<feature type="transmembrane region" description="Helical" evidence="23">
    <location>
        <begin position="996"/>
        <end position="1017"/>
    </location>
</feature>
<dbReference type="GO" id="GO:0005524">
    <property type="term" value="F:ATP binding"/>
    <property type="evidence" value="ECO:0007669"/>
    <property type="project" value="UniProtKB-KW"/>
</dbReference>
<dbReference type="Gene3D" id="2.70.150.10">
    <property type="entry name" value="Calcium-transporting ATPase, cytoplasmic transduction domain A"/>
    <property type="match status" value="1"/>
</dbReference>
<accession>A0A8H4X4K4</accession>
<dbReference type="Gene3D" id="3.40.1110.10">
    <property type="entry name" value="Calcium-transporting ATPase, cytoplasmic domain N"/>
    <property type="match status" value="1"/>
</dbReference>
<feature type="transmembrane region" description="Helical" evidence="23">
    <location>
        <begin position="820"/>
        <end position="841"/>
    </location>
</feature>
<evidence type="ECO:0000256" key="4">
    <source>
        <dbReference type="ARBA" id="ARBA00022475"/>
    </source>
</evidence>
<dbReference type="InterPro" id="IPR018303">
    <property type="entry name" value="ATPase_P-typ_P_site"/>
</dbReference>
<dbReference type="SFLD" id="SFLDF00027">
    <property type="entry name" value="p-type_atpase"/>
    <property type="match status" value="1"/>
</dbReference>
<evidence type="ECO:0000256" key="21">
    <source>
        <dbReference type="ARBA" id="ARBA00049499"/>
    </source>
</evidence>
<comment type="cofactor">
    <cofactor evidence="1">
        <name>Mg(2+)</name>
        <dbReference type="ChEBI" id="CHEBI:18420"/>
    </cofactor>
</comment>
<dbReference type="Gene3D" id="1.20.1110.10">
    <property type="entry name" value="Calcium-transporting ATPase, transmembrane domain"/>
    <property type="match status" value="2"/>
</dbReference>
<evidence type="ECO:0000256" key="22">
    <source>
        <dbReference type="SAM" id="MobiDB-lite"/>
    </source>
</evidence>
<feature type="compositionally biased region" description="Polar residues" evidence="22">
    <location>
        <begin position="15"/>
        <end position="28"/>
    </location>
</feature>
<evidence type="ECO:0000256" key="7">
    <source>
        <dbReference type="ARBA" id="ARBA00022723"/>
    </source>
</evidence>
<dbReference type="Proteomes" id="UP000604273">
    <property type="component" value="Unassembled WGS sequence"/>
</dbReference>
<evidence type="ECO:0000256" key="14">
    <source>
        <dbReference type="ARBA" id="ARBA00023053"/>
    </source>
</evidence>
<dbReference type="InterPro" id="IPR023298">
    <property type="entry name" value="ATPase_P-typ_TM_dom_sf"/>
</dbReference>
<feature type="transmembrane region" description="Helical" evidence="23">
    <location>
        <begin position="348"/>
        <end position="373"/>
    </location>
</feature>
<feature type="transmembrane region" description="Helical" evidence="23">
    <location>
        <begin position="123"/>
        <end position="142"/>
    </location>
</feature>
<evidence type="ECO:0000256" key="10">
    <source>
        <dbReference type="ARBA" id="ARBA00022842"/>
    </source>
</evidence>
<evidence type="ECO:0000256" key="19">
    <source>
        <dbReference type="ARBA" id="ARBA00035029"/>
    </source>
</evidence>
<dbReference type="Pfam" id="PF13246">
    <property type="entry name" value="Cation_ATPase"/>
    <property type="match status" value="1"/>
</dbReference>
<reference evidence="25" key="2">
    <citation type="submission" date="2020-05" db="EMBL/GenBank/DDBJ databases">
        <authorList>
            <person name="Kim H.-S."/>
            <person name="Proctor R.H."/>
            <person name="Brown D.W."/>
        </authorList>
    </citation>
    <scope>NUCLEOTIDE SEQUENCE</scope>
    <source>
        <strain evidence="25">NRRL 45417</strain>
    </source>
</reference>
<dbReference type="InterPro" id="IPR036412">
    <property type="entry name" value="HAD-like_sf"/>
</dbReference>
<keyword evidence="11" id="KW-0630">Potassium</keyword>
<proteinExistence type="inferred from homology"/>
<dbReference type="FunFam" id="1.20.1110.10:FF:000015">
    <property type="entry name" value="Sodium ion P-type ATPase"/>
    <property type="match status" value="1"/>
</dbReference>
<comment type="catalytic activity">
    <reaction evidence="21">
        <text>Na(+)(in) + ATP + H2O = Na(+)(out) + ADP + phosphate + H(+)</text>
        <dbReference type="Rhea" id="RHEA:14633"/>
        <dbReference type="ChEBI" id="CHEBI:15377"/>
        <dbReference type="ChEBI" id="CHEBI:15378"/>
        <dbReference type="ChEBI" id="CHEBI:29101"/>
        <dbReference type="ChEBI" id="CHEBI:30616"/>
        <dbReference type="ChEBI" id="CHEBI:43474"/>
        <dbReference type="ChEBI" id="CHEBI:456216"/>
        <dbReference type="EC" id="7.2.2.3"/>
    </reaction>
    <physiologicalReaction direction="left-to-right" evidence="21">
        <dbReference type="Rhea" id="RHEA:14634"/>
    </physiologicalReaction>
</comment>
<dbReference type="PANTHER" id="PTHR42861">
    <property type="entry name" value="CALCIUM-TRANSPORTING ATPASE"/>
    <property type="match status" value="1"/>
</dbReference>
<dbReference type="EMBL" id="JABFAI010000001">
    <property type="protein sequence ID" value="KAF4961712.1"/>
    <property type="molecule type" value="Genomic_DNA"/>
</dbReference>
<evidence type="ECO:0000256" key="13">
    <source>
        <dbReference type="ARBA" id="ARBA00022989"/>
    </source>
</evidence>
<dbReference type="InterPro" id="IPR006068">
    <property type="entry name" value="ATPase_P-typ_cation-transptr_C"/>
</dbReference>
<dbReference type="SFLD" id="SFLDS00003">
    <property type="entry name" value="Haloacid_Dehalogenase"/>
    <property type="match status" value="1"/>
</dbReference>
<reference evidence="25" key="1">
    <citation type="journal article" date="2020" name="BMC Genomics">
        <title>Correction to: Identification and distribution of gene clusters required for synthesis of sphingolipid metabolism inhibitors in diverse species of the filamentous fungus Fusarium.</title>
        <authorList>
            <person name="Kim H.S."/>
            <person name="Lohmar J.M."/>
            <person name="Busman M."/>
            <person name="Brown D.W."/>
            <person name="Naumann T.A."/>
            <person name="Divon H.H."/>
            <person name="Lysoe E."/>
            <person name="Uhlig S."/>
            <person name="Proctor R.H."/>
        </authorList>
    </citation>
    <scope>NUCLEOTIDE SEQUENCE</scope>
    <source>
        <strain evidence="25">NRRL 45417</strain>
    </source>
</reference>
<evidence type="ECO:0000256" key="5">
    <source>
        <dbReference type="ARBA" id="ARBA00022538"/>
    </source>
</evidence>
<evidence type="ECO:0000256" key="12">
    <source>
        <dbReference type="ARBA" id="ARBA00022967"/>
    </source>
</evidence>
<evidence type="ECO:0000313" key="26">
    <source>
        <dbReference type="Proteomes" id="UP000604273"/>
    </source>
</evidence>
<keyword evidence="7" id="KW-0479">Metal-binding</keyword>
<feature type="transmembrane region" description="Helical" evidence="23">
    <location>
        <begin position="321"/>
        <end position="342"/>
    </location>
</feature>
<feature type="transmembrane region" description="Helical" evidence="23">
    <location>
        <begin position="898"/>
        <end position="924"/>
    </location>
</feature>
<dbReference type="InterPro" id="IPR023299">
    <property type="entry name" value="ATPase_P-typ_cyto_dom_N"/>
</dbReference>
<keyword evidence="10" id="KW-0460">Magnesium</keyword>
<evidence type="ECO:0000256" key="18">
    <source>
        <dbReference type="ARBA" id="ARBA00035017"/>
    </source>
</evidence>
<protein>
    <recommendedName>
        <fullName evidence="19">P-type Na(+) transporter</fullName>
        <ecNumber evidence="19">7.2.2.3</ecNumber>
    </recommendedName>
</protein>
<dbReference type="GO" id="GO:0005886">
    <property type="term" value="C:plasma membrane"/>
    <property type="evidence" value="ECO:0007669"/>
    <property type="project" value="UniProtKB-SubCell"/>
</dbReference>
<comment type="similarity">
    <text evidence="18">Belongs to the cation transport ATPase (P-type) (TC 3.A.3) family. Type IID subfamily.</text>
</comment>
<keyword evidence="3" id="KW-0813">Transport</keyword>
<sequence length="1097" mass="120748">MESLSLRFSPQLSLSFGGSDMSPKSTPSDMEHHVSGQSNKPLSRPAHALPVDAVIQELNTTPATGLSVSEASQRLVEYGPNDLGEEEGVKPIKIFIEQICNCMTLVLILALAASFGIQAWIEGGALALIILLNIVIGFFQDLQAARTVHSLKSLSLPTANVFRDGKTITIQTSEIVPGDIIDLKMGDSVPADIRLFEVSNFESNEALLTGESLPVRKNPTMQFDDDTGPGDRLNVCYSSTIVTKGRGRGVVFATGAYTEIGAIAAALKDTGRKRREVKLDENGKASFISHFTKWLLTTYDIIGEFLGVNVGTPLQRKLSQLFLYVFGFAIVCAIIVLAANKFDPRKDVIIYAVATAVGTLPVSLILVLTITMAAGTKQMVSRKVVVRNMQSLEALGGVTNICSDKTGTLTQGKMVVRMAWLPGHGTYFVESTNEPYNPQFGDIEFTPVQPTEIPAQCEGEKSHTVNPHDEPAANKALKHYLDIASLANLAVVEKGNKDNDPEEWLVQGDPTEIAVQVFVTRFNWNRLSLSSGPSPRWKQLAEFPFDSEVKKMSVVFQDTLSNEAHIFTKGAVERVLDSCVSMEESGRIEPLDEPAKETIMANMEAFARLGLRVLALASRFPITGLPKDLSSAIDRSEFEKDLVFRGLIGIYDPPRPETRDSVQMCQKAGISVHMLTGDHPETARAIATEVAIIPSPERMRMIRRDVADTMVMAAHDFDHLSDADLDEMPELPLVVARCSPTTKVRMIEALHRRGRYVAMTGDGVNDSPSLKHADVGIAMGLNGSDVAKESSDIILADDNFASILNAIEEGRRIFDNIQKFILHVLAANVAFVTCLLVGLSFKDDSGVSIFVLTPVEIIWMLLVAGAFTETGLGFEQASPDILRRPPHSLKYGVFTPEFLVDLVVYGILMLISILGSSVIVLYGFNDQGLGHDCNSEYSASCNTVFTARSTAFTTMTWDFLLFAWQLVDFRRSFFAEIFEKGGSFKAWTKRLWKNPFLFWSVTLSTVLIPPTLYIPVINHVVFMHNPITWEWAVIFIAVGVFFAGAEGYKWAKRVYFRRTVAKEFRKDITDVELYAFGRYMDGSEDSSESSGDVGKKC</sequence>
<evidence type="ECO:0000256" key="9">
    <source>
        <dbReference type="ARBA" id="ARBA00022840"/>
    </source>
</evidence>
<evidence type="ECO:0000256" key="15">
    <source>
        <dbReference type="ARBA" id="ARBA00023065"/>
    </source>
</evidence>
<organism evidence="25 26">
    <name type="scientific">Fusarium gaditjirri</name>
    <dbReference type="NCBI Taxonomy" id="282569"/>
    <lineage>
        <taxon>Eukaryota</taxon>
        <taxon>Fungi</taxon>
        <taxon>Dikarya</taxon>
        <taxon>Ascomycota</taxon>
        <taxon>Pezizomycotina</taxon>
        <taxon>Sordariomycetes</taxon>
        <taxon>Hypocreomycetidae</taxon>
        <taxon>Hypocreales</taxon>
        <taxon>Nectriaceae</taxon>
        <taxon>Fusarium</taxon>
        <taxon>Fusarium nisikadoi species complex</taxon>
    </lineage>
</organism>
<dbReference type="AlphaFoldDB" id="A0A8H4X4K4"/>
<keyword evidence="12" id="KW-1278">Translocase</keyword>
<keyword evidence="8" id="KW-0547">Nucleotide-binding</keyword>
<keyword evidence="15" id="KW-0406">Ion transport</keyword>
<keyword evidence="26" id="KW-1185">Reference proteome</keyword>
<comment type="caution">
    <text evidence="25">The sequence shown here is derived from an EMBL/GenBank/DDBJ whole genome shotgun (WGS) entry which is preliminary data.</text>
</comment>
<dbReference type="Pfam" id="PF00689">
    <property type="entry name" value="Cation_ATPase_C"/>
    <property type="match status" value="1"/>
</dbReference>
<feature type="transmembrane region" description="Helical" evidence="23">
    <location>
        <begin position="847"/>
        <end position="867"/>
    </location>
</feature>
<evidence type="ECO:0000256" key="20">
    <source>
        <dbReference type="ARBA" id="ARBA00048599"/>
    </source>
</evidence>
<dbReference type="InterPro" id="IPR059000">
    <property type="entry name" value="ATPase_P-type_domA"/>
</dbReference>
<evidence type="ECO:0000256" key="2">
    <source>
        <dbReference type="ARBA" id="ARBA00004651"/>
    </source>
</evidence>
<evidence type="ECO:0000256" key="11">
    <source>
        <dbReference type="ARBA" id="ARBA00022958"/>
    </source>
</evidence>
<dbReference type="InterPro" id="IPR006414">
    <property type="entry name" value="P-type_ATPase_IID"/>
</dbReference>
<dbReference type="GO" id="GO:0016887">
    <property type="term" value="F:ATP hydrolysis activity"/>
    <property type="evidence" value="ECO:0007669"/>
    <property type="project" value="InterPro"/>
</dbReference>
<dbReference type="FunFam" id="3.40.50.1000:FF:000001">
    <property type="entry name" value="Phospholipid-transporting ATPase IC"/>
    <property type="match status" value="1"/>
</dbReference>
<evidence type="ECO:0000256" key="3">
    <source>
        <dbReference type="ARBA" id="ARBA00022448"/>
    </source>
</evidence>
<dbReference type="GO" id="GO:0006813">
    <property type="term" value="P:potassium ion transport"/>
    <property type="evidence" value="ECO:0007669"/>
    <property type="project" value="UniProtKB-KW"/>
</dbReference>
<evidence type="ECO:0000259" key="24">
    <source>
        <dbReference type="SMART" id="SM00831"/>
    </source>
</evidence>
<dbReference type="PROSITE" id="PS00154">
    <property type="entry name" value="ATPASE_E1_E2"/>
    <property type="match status" value="1"/>
</dbReference>
<dbReference type="Gene3D" id="3.40.50.1000">
    <property type="entry name" value="HAD superfamily/HAD-like"/>
    <property type="match status" value="1"/>
</dbReference>
<evidence type="ECO:0000256" key="8">
    <source>
        <dbReference type="ARBA" id="ARBA00022741"/>
    </source>
</evidence>
<dbReference type="NCBIfam" id="TIGR01494">
    <property type="entry name" value="ATPase_P-type"/>
    <property type="match status" value="2"/>
</dbReference>
<keyword evidence="9" id="KW-0067">ATP-binding</keyword>
<name>A0A8H4X4K4_9HYPO</name>
<evidence type="ECO:0000256" key="1">
    <source>
        <dbReference type="ARBA" id="ARBA00001946"/>
    </source>
</evidence>
<dbReference type="SUPFAM" id="SSF81660">
    <property type="entry name" value="Metal cation-transporting ATPase, ATP-binding domain N"/>
    <property type="match status" value="1"/>
</dbReference>
<evidence type="ECO:0000313" key="25">
    <source>
        <dbReference type="EMBL" id="KAF4961712.1"/>
    </source>
</evidence>
<keyword evidence="14" id="KW-0915">Sodium</keyword>
<dbReference type="OrthoDB" id="3352408at2759"/>
<dbReference type="InterPro" id="IPR044492">
    <property type="entry name" value="P_typ_ATPase_HD_dom"/>
</dbReference>
<comment type="subcellular location">
    <subcellularLocation>
        <location evidence="2">Cell membrane</location>
        <topology evidence="2">Multi-pass membrane protein</topology>
    </subcellularLocation>
</comment>
<keyword evidence="13 23" id="KW-1133">Transmembrane helix</keyword>
<dbReference type="FunFam" id="3.40.50.1000:FF:000047">
    <property type="entry name" value="Sodium P-type ATPase"/>
    <property type="match status" value="1"/>
</dbReference>